<evidence type="ECO:0000256" key="1">
    <source>
        <dbReference type="ARBA" id="ARBA00008645"/>
    </source>
</evidence>
<dbReference type="RefSeq" id="WP_048422175.1">
    <property type="nucleotide sequence ID" value="NZ_JYNU01000004.1"/>
</dbReference>
<protein>
    <submittedName>
        <fullName evidence="3">2,6-dihydropseudooxynicotine hydrolase</fullName>
        <ecNumber evidence="3">3.7.1.19</ecNumber>
    </submittedName>
    <submittedName>
        <fullName evidence="4">Alpha/beta hydrolase</fullName>
    </submittedName>
</protein>
<evidence type="ECO:0000313" key="4">
    <source>
        <dbReference type="EMBL" id="TDL05864.1"/>
    </source>
</evidence>
<evidence type="ECO:0000313" key="5">
    <source>
        <dbReference type="Proteomes" id="UP000036313"/>
    </source>
</evidence>
<dbReference type="InterPro" id="IPR010520">
    <property type="entry name" value="FrsA-like"/>
</dbReference>
<evidence type="ECO:0000313" key="3">
    <source>
        <dbReference type="EMBL" id="KMO80900.1"/>
    </source>
</evidence>
<gene>
    <name evidence="4" type="ORF">EUA04_20300</name>
    <name evidence="3" type="ORF">MOBUDSM44075_00777</name>
</gene>
<dbReference type="EMBL" id="JYNU01000004">
    <property type="protein sequence ID" value="KMO80900.1"/>
    <property type="molecule type" value="Genomic_DNA"/>
</dbReference>
<name>A0A0J6WCE4_9MYCO</name>
<dbReference type="InterPro" id="IPR029058">
    <property type="entry name" value="AB_hydrolase_fold"/>
</dbReference>
<comment type="caution">
    <text evidence="3">The sequence shown here is derived from an EMBL/GenBank/DDBJ whole genome shotgun (WGS) entry which is preliminary data.</text>
</comment>
<comment type="similarity">
    <text evidence="1">Belongs to the AB hydrolase superfamily.</text>
</comment>
<evidence type="ECO:0000313" key="6">
    <source>
        <dbReference type="Proteomes" id="UP000294952"/>
    </source>
</evidence>
<dbReference type="EMBL" id="SDLP01000006">
    <property type="protein sequence ID" value="TDL05864.1"/>
    <property type="molecule type" value="Genomic_DNA"/>
</dbReference>
<dbReference type="AlphaFoldDB" id="A0A0J6WCE4"/>
<proteinExistence type="inferred from homology"/>
<reference evidence="4 6" key="2">
    <citation type="submission" date="2019-01" db="EMBL/GenBank/DDBJ databases">
        <title>High-quality-draft genome sequences of five non-tuberculosis mycobacteriaceae isolated from a nosocomial environment.</title>
        <authorList>
            <person name="Tiago I."/>
            <person name="Alarico S."/>
            <person name="Pereira S.G."/>
            <person name="Coelho C."/>
            <person name="Maranha A."/>
            <person name="Empadinhas N."/>
        </authorList>
    </citation>
    <scope>NUCLEOTIDE SEQUENCE [LARGE SCALE GENOMIC DNA]</scope>
    <source>
        <strain evidence="4 6">22DIII</strain>
    </source>
</reference>
<keyword evidence="2 3" id="KW-0378">Hydrolase</keyword>
<dbReference type="PANTHER" id="PTHR22946">
    <property type="entry name" value="DIENELACTONE HYDROLASE DOMAIN-CONTAINING PROTEIN-RELATED"/>
    <property type="match status" value="1"/>
</dbReference>
<dbReference type="EC" id="3.7.1.19" evidence="3"/>
<dbReference type="SUPFAM" id="SSF53474">
    <property type="entry name" value="alpha/beta-Hydrolases"/>
    <property type="match status" value="1"/>
</dbReference>
<organism evidence="3 5">
    <name type="scientific">Mycolicibacterium obuense</name>
    <dbReference type="NCBI Taxonomy" id="1807"/>
    <lineage>
        <taxon>Bacteria</taxon>
        <taxon>Bacillati</taxon>
        <taxon>Actinomycetota</taxon>
        <taxon>Actinomycetes</taxon>
        <taxon>Mycobacteriales</taxon>
        <taxon>Mycobacteriaceae</taxon>
        <taxon>Mycolicibacterium</taxon>
    </lineage>
</organism>
<dbReference type="PANTHER" id="PTHR22946:SF12">
    <property type="entry name" value="CONIDIAL PIGMENT BIOSYNTHESIS PROTEIN AYG1 (AFU_ORTHOLOGUE AFUA_2G17550)"/>
    <property type="match status" value="1"/>
</dbReference>
<dbReference type="Proteomes" id="UP000036313">
    <property type="component" value="Unassembled WGS sequence"/>
</dbReference>
<sequence>MATVTVWSRLLVTACAITRTTNLVARRRGAAPFLPRLFVLRYANMGGLDPVEFAAQIDHARSFRADRWCDHWNCIAAQHLRRANMLLRDLGDVDVPDLEDAAAITDDQVGALRDVVSPGAVLFADHGPQPSAQAIDDLVAAQAAGDHRRAAQAFLAIDAWVKALTYYQVSAFPGHDPHRMAAYHRSRELFDVLVRVLAPSIDVHVEQVDVTASEGQIVRGWLILPTTPGPHPVVLATNGLEGTVQELAVALLRYRAAGLATFLMEMPGSYAYTTPMSVRSEAIYRAVVDRLVTDDRLDPDRIAMVGVSFGGYWAARMAANDSRLACAVACGAPTHRSFRGGFGMPDVIVHALAQTLGVSNPIALVRALRRLSIRDRYADITIPLLAINGTHDTLLSTQDTVDLAGAAPDATLLLYPNDDHCAMGHYRQWLDHSQNWLRQRLGAT</sequence>
<evidence type="ECO:0000256" key="2">
    <source>
        <dbReference type="ARBA" id="ARBA00022801"/>
    </source>
</evidence>
<dbReference type="PATRIC" id="fig|1807.14.peg.779"/>
<dbReference type="Pfam" id="PF06500">
    <property type="entry name" value="FrsA-like"/>
    <property type="match status" value="1"/>
</dbReference>
<dbReference type="Gene3D" id="3.40.50.1820">
    <property type="entry name" value="alpha/beta hydrolase"/>
    <property type="match status" value="1"/>
</dbReference>
<dbReference type="Proteomes" id="UP000294952">
    <property type="component" value="Unassembled WGS sequence"/>
</dbReference>
<dbReference type="GO" id="GO:0016787">
    <property type="term" value="F:hydrolase activity"/>
    <property type="evidence" value="ECO:0007669"/>
    <property type="project" value="UniProtKB-KW"/>
</dbReference>
<dbReference type="InterPro" id="IPR050261">
    <property type="entry name" value="FrsA_esterase"/>
</dbReference>
<accession>A0A0J6WCE4</accession>
<reference evidence="3 5" key="1">
    <citation type="journal article" date="2015" name="Genome Biol. Evol.">
        <title>Characterization of Three Mycobacterium spp. with Potential Use in Bioremediation by Genome Sequencing and Comparative Genomics.</title>
        <authorList>
            <person name="Das S."/>
            <person name="Pettersson B.M."/>
            <person name="Behra P.R."/>
            <person name="Ramesh M."/>
            <person name="Dasgupta S."/>
            <person name="Bhattacharya A."/>
            <person name="Kirsebom L.A."/>
        </authorList>
    </citation>
    <scope>NUCLEOTIDE SEQUENCE [LARGE SCALE GENOMIC DNA]</scope>
    <source>
        <strain evidence="3 5">DSM 44075</strain>
    </source>
</reference>